<accession>A0ABT8G6S7</accession>
<organism evidence="3 4">
    <name type="scientific">Demequina litoralis</name>
    <dbReference type="NCBI Taxonomy" id="3051660"/>
    <lineage>
        <taxon>Bacteria</taxon>
        <taxon>Bacillati</taxon>
        <taxon>Actinomycetota</taxon>
        <taxon>Actinomycetes</taxon>
        <taxon>Micrococcales</taxon>
        <taxon>Demequinaceae</taxon>
        <taxon>Demequina</taxon>
    </lineage>
</organism>
<name>A0ABT8G6S7_9MICO</name>
<comment type="caution">
    <text evidence="3">The sequence shown here is derived from an EMBL/GenBank/DDBJ whole genome shotgun (WGS) entry which is preliminary data.</text>
</comment>
<dbReference type="Proteomes" id="UP001172728">
    <property type="component" value="Unassembled WGS sequence"/>
</dbReference>
<dbReference type="Pfam" id="PF05901">
    <property type="entry name" value="Excalibur"/>
    <property type="match status" value="1"/>
</dbReference>
<reference evidence="3" key="1">
    <citation type="submission" date="2023-06" db="EMBL/GenBank/DDBJ databases">
        <title>Sysu t00192.</title>
        <authorList>
            <person name="Gao L."/>
            <person name="Fang B.-Z."/>
            <person name="Li W.-J."/>
        </authorList>
    </citation>
    <scope>NUCLEOTIDE SEQUENCE</scope>
    <source>
        <strain evidence="3">SYSU T00192</strain>
    </source>
</reference>
<dbReference type="PANTHER" id="PTHR24094:SF15">
    <property type="entry name" value="AMP-DEPENDENT SYNTHETASE_LIGASE DOMAIN-CONTAINING PROTEIN-RELATED"/>
    <property type="match status" value="1"/>
</dbReference>
<sequence>MRLHTSARLLAVVAATTLAVAACSTPTGTVSPVGDPAPAASSTVTAAPTVAPTEATAQESTPRPSHGDAYAAALQLTVKGRAPKTGYDRDEFGDGWQDTDGNGCDARNDMLALRLTDVEMQGDCIVLAGTLADPYTATEIRFQRGGASEVDIDHIVALSDAWQKGAFAWDEETRVEFANDPLNLEPVDAGANRQKGDADAASWLPSSTAFRCDYVARQIAVKAAYGVWVTQAELDAMLLVLDTCPGQGLPARGDDLDVVVDPSVPVATGEATPSPTATAASSTDPRFSSCAKALDAGYGPYVRGEDEEYGWYRDGDGDGTVCER</sequence>
<feature type="domain" description="Excalibur calcium-binding" evidence="2">
    <location>
        <begin position="286"/>
        <end position="323"/>
    </location>
</feature>
<feature type="region of interest" description="Disordered" evidence="1">
    <location>
        <begin position="26"/>
        <end position="67"/>
    </location>
</feature>
<dbReference type="EMBL" id="JAUHPW010000001">
    <property type="protein sequence ID" value="MDN4474697.1"/>
    <property type="molecule type" value="Genomic_DNA"/>
</dbReference>
<dbReference type="Pfam" id="PF07510">
    <property type="entry name" value="GmrSD_C"/>
    <property type="match status" value="1"/>
</dbReference>
<evidence type="ECO:0000313" key="3">
    <source>
        <dbReference type="EMBL" id="MDN4474697.1"/>
    </source>
</evidence>
<dbReference type="SMART" id="SM00894">
    <property type="entry name" value="Excalibur"/>
    <property type="match status" value="1"/>
</dbReference>
<feature type="compositionally biased region" description="Low complexity" evidence="1">
    <location>
        <begin position="36"/>
        <end position="57"/>
    </location>
</feature>
<dbReference type="InterPro" id="IPR008613">
    <property type="entry name" value="Excalibur_Ca-bd_domain"/>
</dbReference>
<proteinExistence type="predicted"/>
<evidence type="ECO:0000259" key="2">
    <source>
        <dbReference type="SMART" id="SM00894"/>
    </source>
</evidence>
<evidence type="ECO:0000313" key="4">
    <source>
        <dbReference type="Proteomes" id="UP001172728"/>
    </source>
</evidence>
<dbReference type="RefSeq" id="WP_301131094.1">
    <property type="nucleotide sequence ID" value="NZ_JAUHPW010000001.1"/>
</dbReference>
<protein>
    <submittedName>
        <fullName evidence="3">DUF1524 domain-containing protein</fullName>
    </submittedName>
</protein>
<dbReference type="InterPro" id="IPR011089">
    <property type="entry name" value="GmrSD_C"/>
</dbReference>
<evidence type="ECO:0000256" key="1">
    <source>
        <dbReference type="SAM" id="MobiDB-lite"/>
    </source>
</evidence>
<gene>
    <name evidence="3" type="ORF">QQX09_02385</name>
</gene>
<keyword evidence="4" id="KW-1185">Reference proteome</keyword>
<dbReference type="PANTHER" id="PTHR24094">
    <property type="entry name" value="SECRETED PROTEIN"/>
    <property type="match status" value="1"/>
</dbReference>
<dbReference type="PROSITE" id="PS51257">
    <property type="entry name" value="PROKAR_LIPOPROTEIN"/>
    <property type="match status" value="1"/>
</dbReference>